<dbReference type="Proteomes" id="UP000553034">
    <property type="component" value="Unassembled WGS sequence"/>
</dbReference>
<dbReference type="PROSITE" id="PS51257">
    <property type="entry name" value="PROKAR_LIPOPROTEIN"/>
    <property type="match status" value="1"/>
</dbReference>
<dbReference type="AlphaFoldDB" id="A0A840EI37"/>
<sequence>MKKILFLVISISIALTSCKNDDDNGTPIENNNSITKLLASYTYWFIEPTDLQNIADVDFVKNAITLSFQNEVIYAQNNLIGFDNTTMGNAVSTYTINQQGSEAYINVDNRKYRVYGLGSNALKLVDSYDTNIAFYMTGYNANDFNLDDATYSRIIHLFNEYQMWVKTEEVNPDNNNSVFKHYNYLRFAPTYSMFTSTDTQGKTYDQVDWQATDSKKGSFFMKEIKDEDVLNKPRHHEMRFLHLSDNGETTYTDTLEVYIINHNKIKFIDKKHIEHHFEGSVNTPF</sequence>
<dbReference type="RefSeq" id="WP_183475486.1">
    <property type="nucleotide sequence ID" value="NZ_JACIFO010000001.1"/>
</dbReference>
<evidence type="ECO:0008006" key="3">
    <source>
        <dbReference type="Google" id="ProtNLM"/>
    </source>
</evidence>
<protein>
    <recommendedName>
        <fullName evidence="3">Nicotinic acid mononucleotide adenyltransferase</fullName>
    </recommendedName>
</protein>
<reference evidence="1 2" key="1">
    <citation type="submission" date="2020-08" db="EMBL/GenBank/DDBJ databases">
        <title>Genomic Encyclopedia of Type Strains, Phase IV (KMG-IV): sequencing the most valuable type-strain genomes for metagenomic binning, comparative biology and taxonomic classification.</title>
        <authorList>
            <person name="Goeker M."/>
        </authorList>
    </citation>
    <scope>NUCLEOTIDE SEQUENCE [LARGE SCALE GENOMIC DNA]</scope>
    <source>
        <strain evidence="1 2">DSM 29568</strain>
    </source>
</reference>
<evidence type="ECO:0000313" key="2">
    <source>
        <dbReference type="Proteomes" id="UP000553034"/>
    </source>
</evidence>
<evidence type="ECO:0000313" key="1">
    <source>
        <dbReference type="EMBL" id="MBB4117828.1"/>
    </source>
</evidence>
<comment type="caution">
    <text evidence="1">The sequence shown here is derived from an EMBL/GenBank/DDBJ whole genome shotgun (WGS) entry which is preliminary data.</text>
</comment>
<name>A0A840EI37_9FLAO</name>
<accession>A0A840EI37</accession>
<dbReference type="EMBL" id="JACIFO010000001">
    <property type="protein sequence ID" value="MBB4117828.1"/>
    <property type="molecule type" value="Genomic_DNA"/>
</dbReference>
<proteinExistence type="predicted"/>
<gene>
    <name evidence="1" type="ORF">GGR32_000100</name>
</gene>
<organism evidence="1 2">
    <name type="scientific">Mesonia hippocampi</name>
    <dbReference type="NCBI Taxonomy" id="1628250"/>
    <lineage>
        <taxon>Bacteria</taxon>
        <taxon>Pseudomonadati</taxon>
        <taxon>Bacteroidota</taxon>
        <taxon>Flavobacteriia</taxon>
        <taxon>Flavobacteriales</taxon>
        <taxon>Flavobacteriaceae</taxon>
        <taxon>Mesonia</taxon>
    </lineage>
</organism>
<keyword evidence="2" id="KW-1185">Reference proteome</keyword>